<evidence type="ECO:0000313" key="3">
    <source>
        <dbReference type="Proteomes" id="UP000230002"/>
    </source>
</evidence>
<sequence length="552" mass="60304">MLHHTPAPIPIYLCGSKPGVFDPTQPSRLLRYPDSTLLFASFNPPFFSGTSLSADKLSRASCIVVEVPCANDAIERPNWFSFVPKAVLAPGVTSEGKWPRLVDYCGRWVFCDQDQWDIHKLDPAYDCFVPTTGMHPTITRKIDAQFPGGGTQICPGKREFSPSSPEEQDSGNVHSDPDVLLGETTSAPSTTFTASAPSGGFASSGSLATLLSEDSWRYLISLATRSSSTLDSSTRPILSSSTATTSPLDSSTRPISSSTATTSPVWPGATDHPPKRRKATVPSPSVRCPHPSAVTAKSSGPTQPVPESSVPLASVFTASAPDIAPASASLPHPTPLPISGPEMNAGPDDDAAALHPASVMESPRQMAPAHQATSAQVVLQDTTADESHRPQAVADVRARDQDLYVRLGPEIRRRWQEQREQWMPWPPRVAIDRYVAISSQFDTARFSLENPVDPSSIPWPVLLPPFTFQVARLEGWMVEAFFKEAYLQMSPEDYRKFVAESLRRFHPDRWHSRGILKTHDKELSQVLEQACTTIAQVLSQIWDTLKFTPAQN</sequence>
<comment type="caution">
    <text evidence="2">The sequence shown here is derived from an EMBL/GenBank/DDBJ whole genome shotgun (WGS) entry which is preliminary data.</text>
</comment>
<dbReference type="EMBL" id="AYKW01000023">
    <property type="protein sequence ID" value="PIL28477.1"/>
    <property type="molecule type" value="Genomic_DNA"/>
</dbReference>
<dbReference type="STRING" id="1077348.A0A2G8S420"/>
<dbReference type="Proteomes" id="UP000230002">
    <property type="component" value="Unassembled WGS sequence"/>
</dbReference>
<feature type="region of interest" description="Disordered" evidence="1">
    <location>
        <begin position="229"/>
        <end position="308"/>
    </location>
</feature>
<dbReference type="OrthoDB" id="3265210at2759"/>
<feature type="compositionally biased region" description="Polar residues" evidence="1">
    <location>
        <begin position="295"/>
        <end position="306"/>
    </location>
</feature>
<feature type="region of interest" description="Disordered" evidence="1">
    <location>
        <begin position="324"/>
        <end position="345"/>
    </location>
</feature>
<evidence type="ECO:0000313" key="2">
    <source>
        <dbReference type="EMBL" id="PIL28477.1"/>
    </source>
</evidence>
<evidence type="ECO:0000256" key="1">
    <source>
        <dbReference type="SAM" id="MobiDB-lite"/>
    </source>
</evidence>
<name>A0A2G8S420_9APHY</name>
<feature type="compositionally biased region" description="Low complexity" evidence="1">
    <location>
        <begin position="184"/>
        <end position="200"/>
    </location>
</feature>
<feature type="compositionally biased region" description="Polar residues" evidence="1">
    <location>
        <begin position="236"/>
        <end position="264"/>
    </location>
</feature>
<proteinExistence type="predicted"/>
<dbReference type="AlphaFoldDB" id="A0A2G8S420"/>
<accession>A0A2G8S420</accession>
<protein>
    <submittedName>
        <fullName evidence="2">Uncharacterized protein</fullName>
    </submittedName>
</protein>
<gene>
    <name evidence="2" type="ORF">GSI_08515</name>
</gene>
<keyword evidence="3" id="KW-1185">Reference proteome</keyword>
<feature type="region of interest" description="Disordered" evidence="1">
    <location>
        <begin position="153"/>
        <end position="200"/>
    </location>
</feature>
<reference evidence="2 3" key="1">
    <citation type="journal article" date="2015" name="Sci. Rep.">
        <title>Chromosome-level genome map provides insights into diverse defense mechanisms in the medicinal fungus Ganoderma sinense.</title>
        <authorList>
            <person name="Zhu Y."/>
            <person name="Xu J."/>
            <person name="Sun C."/>
            <person name="Zhou S."/>
            <person name="Xu H."/>
            <person name="Nelson D.R."/>
            <person name="Qian J."/>
            <person name="Song J."/>
            <person name="Luo H."/>
            <person name="Xiang L."/>
            <person name="Li Y."/>
            <person name="Xu Z."/>
            <person name="Ji A."/>
            <person name="Wang L."/>
            <person name="Lu S."/>
            <person name="Hayward A."/>
            <person name="Sun W."/>
            <person name="Li X."/>
            <person name="Schwartz D.C."/>
            <person name="Wang Y."/>
            <person name="Chen S."/>
        </authorList>
    </citation>
    <scope>NUCLEOTIDE SEQUENCE [LARGE SCALE GENOMIC DNA]</scope>
    <source>
        <strain evidence="2 3">ZZ0214-1</strain>
    </source>
</reference>
<organism evidence="2 3">
    <name type="scientific">Ganoderma sinense ZZ0214-1</name>
    <dbReference type="NCBI Taxonomy" id="1077348"/>
    <lineage>
        <taxon>Eukaryota</taxon>
        <taxon>Fungi</taxon>
        <taxon>Dikarya</taxon>
        <taxon>Basidiomycota</taxon>
        <taxon>Agaricomycotina</taxon>
        <taxon>Agaricomycetes</taxon>
        <taxon>Polyporales</taxon>
        <taxon>Polyporaceae</taxon>
        <taxon>Ganoderma</taxon>
    </lineage>
</organism>
<feature type="compositionally biased region" description="Polar residues" evidence="1">
    <location>
        <begin position="161"/>
        <end position="173"/>
    </location>
</feature>